<sequence>MTTAIKSDRKLREERLGFRVDEPTKALIERAAQLERRKLTDFCIMALTDAARRTIAEHETLVLSDLNLAAFSLALVQSPRASERLQRAFAEHKRWGSCREWRSGHPKIFGLGCSTRSTIRAALSVA</sequence>
<keyword evidence="4" id="KW-1185">Reference proteome</keyword>
<comment type="similarity">
    <text evidence="2">Belongs to the TacA antitoxin family.</text>
</comment>
<dbReference type="InterPro" id="IPR014795">
    <property type="entry name" value="TacA_1-like"/>
</dbReference>
<dbReference type="RefSeq" id="WP_407337819.1">
    <property type="nucleotide sequence ID" value="NZ_CP136862.1"/>
</dbReference>
<evidence type="ECO:0000256" key="1">
    <source>
        <dbReference type="ARBA" id="ARBA00022649"/>
    </source>
</evidence>
<dbReference type="PANTHER" id="PTHR35401:SF2">
    <property type="entry name" value="ABC-TYPE TRANSPORT SYSTEM"/>
    <property type="match status" value="1"/>
</dbReference>
<organism evidence="3 4">
    <name type="scientific">Methylocapsa polymorpha</name>
    <dbReference type="NCBI Taxonomy" id="3080828"/>
    <lineage>
        <taxon>Bacteria</taxon>
        <taxon>Pseudomonadati</taxon>
        <taxon>Pseudomonadota</taxon>
        <taxon>Alphaproteobacteria</taxon>
        <taxon>Hyphomicrobiales</taxon>
        <taxon>Beijerinckiaceae</taxon>
        <taxon>Methylocapsa</taxon>
    </lineage>
</organism>
<gene>
    <name evidence="3" type="ORF">RZS28_11080</name>
</gene>
<dbReference type="SUPFAM" id="SSF47598">
    <property type="entry name" value="Ribbon-helix-helix"/>
    <property type="match status" value="1"/>
</dbReference>
<protein>
    <submittedName>
        <fullName evidence="3">DUF1778 domain-containing protein</fullName>
    </submittedName>
</protein>
<accession>A0ABZ0HNM9</accession>
<dbReference type="Pfam" id="PF08681">
    <property type="entry name" value="TacA1"/>
    <property type="match status" value="1"/>
</dbReference>
<keyword evidence="1" id="KW-1277">Toxin-antitoxin system</keyword>
<evidence type="ECO:0000256" key="2">
    <source>
        <dbReference type="ARBA" id="ARBA00049988"/>
    </source>
</evidence>
<evidence type="ECO:0000313" key="3">
    <source>
        <dbReference type="EMBL" id="WOJ88382.1"/>
    </source>
</evidence>
<dbReference type="Proteomes" id="UP001626536">
    <property type="component" value="Chromosome"/>
</dbReference>
<proteinExistence type="inferred from homology"/>
<dbReference type="InterPro" id="IPR010985">
    <property type="entry name" value="Ribbon_hlx_hlx"/>
</dbReference>
<dbReference type="PANTHER" id="PTHR35401">
    <property type="entry name" value="COPG FAMILY HELIX-TURN-HELIX PROTEIN-RELATED-RELATED"/>
    <property type="match status" value="1"/>
</dbReference>
<name>A0ABZ0HNM9_9HYPH</name>
<dbReference type="EMBL" id="CP136862">
    <property type="protein sequence ID" value="WOJ88382.1"/>
    <property type="molecule type" value="Genomic_DNA"/>
</dbReference>
<reference evidence="3 4" key="1">
    <citation type="submission" date="2023-10" db="EMBL/GenBank/DDBJ databases">
        <title>Novel methanotroph of the genus Methylocapsa from a subarctic wetland.</title>
        <authorList>
            <person name="Belova S.E."/>
            <person name="Oshkin I.Y."/>
            <person name="Miroshnikov K."/>
            <person name="Dedysh S.N."/>
        </authorList>
    </citation>
    <scope>NUCLEOTIDE SEQUENCE [LARGE SCALE GENOMIC DNA]</scope>
    <source>
        <strain evidence="3 4">RX1</strain>
    </source>
</reference>
<dbReference type="Gene3D" id="1.20.5.780">
    <property type="entry name" value="Single helix bin"/>
    <property type="match status" value="1"/>
</dbReference>
<evidence type="ECO:0000313" key="4">
    <source>
        <dbReference type="Proteomes" id="UP001626536"/>
    </source>
</evidence>